<dbReference type="InterPro" id="IPR018951">
    <property type="entry name" value="Fumarase_C_C"/>
</dbReference>
<evidence type="ECO:0000259" key="7">
    <source>
        <dbReference type="Pfam" id="PF10415"/>
    </source>
</evidence>
<feature type="domain" description="Fumarase C C-terminal" evidence="7">
    <location>
        <begin position="406"/>
        <end position="458"/>
    </location>
</feature>
<comment type="miscellaneous">
    <text evidence="5">There are 2 substrate-binding sites: the catalytic A site, and the non-catalytic B site that may play a role in the transfer of substrate or product between the active site and the solvent. Alternatively, the B site may bind allosteric effectors.</text>
</comment>
<proteinExistence type="inferred from homology"/>
<dbReference type="FunFam" id="1.10.40.30:FF:000002">
    <property type="entry name" value="Fumarate hydratase class II"/>
    <property type="match status" value="1"/>
</dbReference>
<dbReference type="InterPro" id="IPR024083">
    <property type="entry name" value="Fumarase/histidase_N"/>
</dbReference>
<dbReference type="FunFam" id="1.10.275.10:FF:000001">
    <property type="entry name" value="Fumarate hydratase, mitochondrial"/>
    <property type="match status" value="1"/>
</dbReference>
<dbReference type="Gene3D" id="1.20.200.10">
    <property type="entry name" value="Fumarase/aspartase (Central domain)"/>
    <property type="match status" value="1"/>
</dbReference>
<feature type="binding site" description="in site B" evidence="5">
    <location>
        <begin position="127"/>
        <end position="130"/>
    </location>
    <ligand>
        <name>substrate</name>
    </ligand>
</feature>
<evidence type="ECO:0000256" key="2">
    <source>
        <dbReference type="ARBA" id="ARBA00009084"/>
    </source>
</evidence>
<dbReference type="InterPro" id="IPR000362">
    <property type="entry name" value="Fumarate_lyase_fam"/>
</dbReference>
<dbReference type="PRINTS" id="PR00145">
    <property type="entry name" value="ARGSUCLYASE"/>
</dbReference>
<feature type="binding site" evidence="5">
    <location>
        <position position="185"/>
    </location>
    <ligand>
        <name>substrate</name>
    </ligand>
</feature>
<dbReference type="GO" id="GO:0006108">
    <property type="term" value="P:malate metabolic process"/>
    <property type="evidence" value="ECO:0007669"/>
    <property type="project" value="TreeGrafter"/>
</dbReference>
<dbReference type="NCBIfam" id="NF008909">
    <property type="entry name" value="PRK12273.1"/>
    <property type="match status" value="1"/>
</dbReference>
<dbReference type="PRINTS" id="PR00149">
    <property type="entry name" value="FUMRATELYASE"/>
</dbReference>
<organism evidence="8 9">
    <name type="scientific">Gracilibacillus dipsosauri</name>
    <dbReference type="NCBI Taxonomy" id="178340"/>
    <lineage>
        <taxon>Bacteria</taxon>
        <taxon>Bacillati</taxon>
        <taxon>Bacillota</taxon>
        <taxon>Bacilli</taxon>
        <taxon>Bacillales</taxon>
        <taxon>Bacillaceae</taxon>
        <taxon>Gracilibacillus</taxon>
    </lineage>
</organism>
<comment type="function">
    <text evidence="5">Involved in the TCA cycle. Catalyzes the stereospecific interconversion of fumarate to L-malate.</text>
</comment>
<dbReference type="NCBIfam" id="TIGR00979">
    <property type="entry name" value="fumC_II"/>
    <property type="match status" value="1"/>
</dbReference>
<feature type="domain" description="Fumarate lyase N-terminal" evidence="6">
    <location>
        <begin position="11"/>
        <end position="340"/>
    </location>
</feature>
<evidence type="ECO:0000256" key="3">
    <source>
        <dbReference type="ARBA" id="ARBA00022532"/>
    </source>
</evidence>
<feature type="binding site" evidence="5">
    <location>
        <position position="317"/>
    </location>
    <ligand>
        <name>substrate</name>
    </ligand>
</feature>
<dbReference type="GO" id="GO:0008797">
    <property type="term" value="F:aspartate ammonia-lyase activity"/>
    <property type="evidence" value="ECO:0007669"/>
    <property type="project" value="UniProtKB-EC"/>
</dbReference>
<keyword evidence="3 5" id="KW-0816">Tricarboxylic acid cycle</keyword>
<dbReference type="InterPro" id="IPR005677">
    <property type="entry name" value="Fum_hydII"/>
</dbReference>
<evidence type="ECO:0000256" key="4">
    <source>
        <dbReference type="ARBA" id="ARBA00023239"/>
    </source>
</evidence>
<dbReference type="Proteomes" id="UP000245624">
    <property type="component" value="Unassembled WGS sequence"/>
</dbReference>
<accession>A0A317KVR4</accession>
<comment type="catalytic activity">
    <reaction evidence="5">
        <text>(S)-malate = fumarate + H2O</text>
        <dbReference type="Rhea" id="RHEA:12460"/>
        <dbReference type="ChEBI" id="CHEBI:15377"/>
        <dbReference type="ChEBI" id="CHEBI:15589"/>
        <dbReference type="ChEBI" id="CHEBI:29806"/>
        <dbReference type="EC" id="4.2.1.2"/>
    </reaction>
</comment>
<dbReference type="OrthoDB" id="9802809at2"/>
<comment type="caution">
    <text evidence="8">The sequence shown here is derived from an EMBL/GenBank/DDBJ whole genome shotgun (WGS) entry which is preliminary data.</text>
</comment>
<evidence type="ECO:0000313" key="8">
    <source>
        <dbReference type="EMBL" id="PWU66780.1"/>
    </source>
</evidence>
<evidence type="ECO:0000313" key="9">
    <source>
        <dbReference type="Proteomes" id="UP000245624"/>
    </source>
</evidence>
<evidence type="ECO:0000256" key="1">
    <source>
        <dbReference type="ARBA" id="ARBA00001494"/>
    </source>
</evidence>
<dbReference type="UniPathway" id="UPA00223">
    <property type="reaction ID" value="UER01007"/>
</dbReference>
<evidence type="ECO:0000256" key="5">
    <source>
        <dbReference type="HAMAP-Rule" id="MF_00743"/>
    </source>
</evidence>
<comment type="pathway">
    <text evidence="5">Carbohydrate metabolism; tricarboxylic acid cycle; (S)-malate from fumarate: step 1/1.</text>
</comment>
<reference evidence="8 9" key="1">
    <citation type="submission" date="2018-05" db="EMBL/GenBank/DDBJ databases">
        <title>Genomic analysis of Gracilibacillus dipsosauri DD1 reveals novel features of a salt-tolerant amylase.</title>
        <authorList>
            <person name="Deutch C.E."/>
            <person name="Yang S."/>
        </authorList>
    </citation>
    <scope>NUCLEOTIDE SEQUENCE [LARGE SCALE GENOMIC DNA]</scope>
    <source>
        <strain evidence="8 9">DD1</strain>
    </source>
</reference>
<dbReference type="GO" id="GO:0006099">
    <property type="term" value="P:tricarboxylic acid cycle"/>
    <property type="evidence" value="ECO:0007669"/>
    <property type="project" value="UniProtKB-UniRule"/>
</dbReference>
<dbReference type="Pfam" id="PF10415">
    <property type="entry name" value="FumaraseC_C"/>
    <property type="match status" value="1"/>
</dbReference>
<name>A0A317KVR4_9BACI</name>
<dbReference type="InterPro" id="IPR020557">
    <property type="entry name" value="Fumarate_lyase_CS"/>
</dbReference>
<dbReference type="GO" id="GO:0006106">
    <property type="term" value="P:fumarate metabolic process"/>
    <property type="evidence" value="ECO:0007669"/>
    <property type="project" value="InterPro"/>
</dbReference>
<dbReference type="InterPro" id="IPR022761">
    <property type="entry name" value="Fumarate_lyase_N"/>
</dbReference>
<comment type="similarity">
    <text evidence="2 5">Belongs to the class-II fumarase/aspartase family. Fumarase subfamily.</text>
</comment>
<dbReference type="InterPro" id="IPR008948">
    <property type="entry name" value="L-Aspartase-like"/>
</dbReference>
<dbReference type="CDD" id="cd01362">
    <property type="entry name" value="Fumarase_classII"/>
    <property type="match status" value="1"/>
</dbReference>
<sequence length="461" mass="50851">MDYRLERDTIGEIKVASDKYWGAQTQRSKENFPIGNEKMPLEIIEGFAILKRSAAIVNSELGLMEKEKAEAITYAADKILAGELTEHFPLVVWQTGSGTQSNMNVNEVIAYVGNQWLKEQNSEITLHPNDDVNKSQSSNDTYPTALHIAAVRKLEDVLIPALHIIKQTLKEKMEAFHDVVKIGRTHLQDATPLTLGQEISGWHRMIEKTELMIENSLPHVKELAIGGTAVGTGLNAHPEFSERVTEKISAYTEKQFISAPNKFHALTSHDELVFAHGALKGLAADLMKIANDVRWLASGPRCGIGEIAIPANEPGSSIMPGKVNPTQSEAITMVATQVMGNDAAIGFAASQGNFELNVFKPVIAYNFLQSAQLLADSMLSFNDRCLIGLEPNYEQIKKNLNDSLMLVTALNPHIGYENAAKIAKKAFNDNTTLKEAAIELGLLTAEQFDEWIKPEEMTYPK</sequence>
<dbReference type="Gene3D" id="1.10.275.10">
    <property type="entry name" value="Fumarase/aspartase (N-terminal domain)"/>
    <property type="match status" value="1"/>
</dbReference>
<dbReference type="HAMAP" id="MF_00743">
    <property type="entry name" value="FumaraseC"/>
    <property type="match status" value="1"/>
</dbReference>
<keyword evidence="9" id="KW-1185">Reference proteome</keyword>
<dbReference type="PROSITE" id="PS00163">
    <property type="entry name" value="FUMARATE_LYASES"/>
    <property type="match status" value="1"/>
</dbReference>
<dbReference type="SUPFAM" id="SSF48557">
    <property type="entry name" value="L-aspartase-like"/>
    <property type="match status" value="1"/>
</dbReference>
<dbReference type="EC" id="4.2.1.2" evidence="5"/>
<comment type="subunit">
    <text evidence="5">Homotetramer.</text>
</comment>
<gene>
    <name evidence="5 8" type="primary">fumC</name>
    <name evidence="8" type="ORF">DLJ74_18065</name>
</gene>
<keyword evidence="5" id="KW-0963">Cytoplasm</keyword>
<dbReference type="GO" id="GO:0005737">
    <property type="term" value="C:cytoplasm"/>
    <property type="evidence" value="ECO:0007669"/>
    <property type="project" value="UniProtKB-SubCell"/>
</dbReference>
<feature type="site" description="Important for catalytic activity" evidence="5">
    <location>
        <position position="329"/>
    </location>
</feature>
<evidence type="ECO:0000259" key="6">
    <source>
        <dbReference type="Pfam" id="PF00206"/>
    </source>
</evidence>
<dbReference type="PANTHER" id="PTHR11444">
    <property type="entry name" value="ASPARTATEAMMONIA/ARGININOSUCCINATE/ADENYLOSUCCINATE LYASE"/>
    <property type="match status" value="1"/>
</dbReference>
<feature type="active site" evidence="5">
    <location>
        <position position="316"/>
    </location>
</feature>
<feature type="active site" description="Proton donor/acceptor" evidence="5">
    <location>
        <position position="186"/>
    </location>
</feature>
<feature type="binding site" evidence="5">
    <location>
        <begin position="137"/>
        <end position="139"/>
    </location>
    <ligand>
        <name>substrate</name>
    </ligand>
</feature>
<dbReference type="EMBL" id="QGTD01000020">
    <property type="protein sequence ID" value="PWU66780.1"/>
    <property type="molecule type" value="Genomic_DNA"/>
</dbReference>
<dbReference type="PANTHER" id="PTHR11444:SF1">
    <property type="entry name" value="FUMARATE HYDRATASE, MITOCHONDRIAL"/>
    <property type="match status" value="1"/>
</dbReference>
<comment type="catalytic activity">
    <reaction evidence="1">
        <text>L-aspartate = fumarate + NH4(+)</text>
        <dbReference type="Rhea" id="RHEA:16601"/>
        <dbReference type="ChEBI" id="CHEBI:28938"/>
        <dbReference type="ChEBI" id="CHEBI:29806"/>
        <dbReference type="ChEBI" id="CHEBI:29991"/>
        <dbReference type="EC" id="4.3.1.1"/>
    </reaction>
</comment>
<dbReference type="Pfam" id="PF00206">
    <property type="entry name" value="Lyase_1"/>
    <property type="match status" value="1"/>
</dbReference>
<feature type="binding site" evidence="5">
    <location>
        <begin position="97"/>
        <end position="99"/>
    </location>
    <ligand>
        <name>substrate</name>
    </ligand>
</feature>
<dbReference type="RefSeq" id="WP_109985520.1">
    <property type="nucleotide sequence ID" value="NZ_JAJUIE010000005.1"/>
</dbReference>
<dbReference type="FunFam" id="1.20.200.10:FF:000001">
    <property type="entry name" value="Fumarate hydratase, mitochondrial"/>
    <property type="match status" value="1"/>
</dbReference>
<protein>
    <recommendedName>
        <fullName evidence="5">Fumarate hydratase class II</fullName>
        <shortName evidence="5">Fumarase C</shortName>
        <ecNumber evidence="5">4.2.1.2</ecNumber>
    </recommendedName>
    <alternativeName>
        <fullName evidence="5">Aerobic fumarase</fullName>
    </alternativeName>
    <alternativeName>
        <fullName evidence="5">Iron-independent fumarase</fullName>
    </alternativeName>
</protein>
<dbReference type="GO" id="GO:0004333">
    <property type="term" value="F:fumarate hydratase activity"/>
    <property type="evidence" value="ECO:0007669"/>
    <property type="project" value="UniProtKB-UniRule"/>
</dbReference>
<feature type="binding site" evidence="5">
    <location>
        <begin position="322"/>
        <end position="324"/>
    </location>
    <ligand>
        <name>substrate</name>
    </ligand>
</feature>
<keyword evidence="4 5" id="KW-0456">Lyase</keyword>
<dbReference type="AlphaFoldDB" id="A0A317KVR4"/>
<dbReference type="Gene3D" id="1.10.40.30">
    <property type="entry name" value="Fumarase/aspartase (C-terminal domain)"/>
    <property type="match status" value="1"/>
</dbReference>
<comment type="subcellular location">
    <subcellularLocation>
        <location evidence="5">Cytoplasm</location>
    </subcellularLocation>
</comment>